<dbReference type="AlphaFoldDB" id="A0A0A0D6E9"/>
<dbReference type="GO" id="GO:0016787">
    <property type="term" value="F:hydrolase activity"/>
    <property type="evidence" value="ECO:0007669"/>
    <property type="project" value="InterPro"/>
</dbReference>
<dbReference type="InterPro" id="IPR006680">
    <property type="entry name" value="Amidohydro-rel"/>
</dbReference>
<dbReference type="RefSeq" id="WP_034835638.1">
    <property type="nucleotide sequence ID" value="NZ_JANX01000108.1"/>
</dbReference>
<reference evidence="3 4" key="1">
    <citation type="submission" date="2014-01" db="EMBL/GenBank/DDBJ databases">
        <title>Genome sequence determination for a cystic fibrosis isolate, Inquilinus limosus.</title>
        <authorList>
            <person name="Pino M."/>
            <person name="Di Conza J."/>
            <person name="Gutkind G."/>
        </authorList>
    </citation>
    <scope>NUCLEOTIDE SEQUENCE [LARGE SCALE GENOMIC DNA]</scope>
    <source>
        <strain evidence="3 4">MP06</strain>
    </source>
</reference>
<feature type="domain" description="Amidohydrolase-related" evidence="2">
    <location>
        <begin position="7"/>
        <end position="281"/>
    </location>
</feature>
<comment type="similarity">
    <text evidence="1">Belongs to the metallo-dependent hydrolases superfamily.</text>
</comment>
<dbReference type="Gene3D" id="3.20.20.140">
    <property type="entry name" value="Metal-dependent hydrolases"/>
    <property type="match status" value="1"/>
</dbReference>
<dbReference type="InterPro" id="IPR032466">
    <property type="entry name" value="Metal_Hydrolase"/>
</dbReference>
<dbReference type="SUPFAM" id="SSF51556">
    <property type="entry name" value="Metallo-dependent hydrolases"/>
    <property type="match status" value="1"/>
</dbReference>
<accession>A0A0A0D6E9</accession>
<protein>
    <recommendedName>
        <fullName evidence="2">Amidohydrolase-related domain-containing protein</fullName>
    </recommendedName>
</protein>
<sequence>MPGFPIVDSHVHIYDPAILSYPWMDQAPPLKSRHLPDVYDRQRDGVAVESYVFVEVDVAPAQRVEEARWVGALADPRLGALVASAAIEDGQAVRTELDALHAATPKLRGIRRLIQGEAVDFCIRPGFVEGVRLLSEYDLSFDLCIFHPQFESAIELVRRCPEIRFVLDHIGKPGIRDGLDQPWRDHMRALAALPNVWCKLSGVVTEADHGGWTREQIEPYICHTIDCFGFDRTMFGSDWPVCELASSYRRWVETLDAILSDASEAQLRQLYRDTAIAFYRLG</sequence>
<evidence type="ECO:0000313" key="3">
    <source>
        <dbReference type="EMBL" id="KGM34236.1"/>
    </source>
</evidence>
<proteinExistence type="inferred from homology"/>
<evidence type="ECO:0000313" key="4">
    <source>
        <dbReference type="Proteomes" id="UP000029995"/>
    </source>
</evidence>
<dbReference type="OrthoDB" id="7183088at2"/>
<evidence type="ECO:0000256" key="1">
    <source>
        <dbReference type="ARBA" id="ARBA00038310"/>
    </source>
</evidence>
<evidence type="ECO:0000259" key="2">
    <source>
        <dbReference type="Pfam" id="PF04909"/>
    </source>
</evidence>
<dbReference type="EMBL" id="JANX01000108">
    <property type="protein sequence ID" value="KGM34236.1"/>
    <property type="molecule type" value="Genomic_DNA"/>
</dbReference>
<gene>
    <name evidence="3" type="ORF">P409_11285</name>
</gene>
<dbReference type="PANTHER" id="PTHR43569:SF2">
    <property type="entry name" value="AMIDOHYDROLASE-RELATED DOMAIN-CONTAINING PROTEIN"/>
    <property type="match status" value="1"/>
</dbReference>
<dbReference type="PANTHER" id="PTHR43569">
    <property type="entry name" value="AMIDOHYDROLASE"/>
    <property type="match status" value="1"/>
</dbReference>
<dbReference type="InterPro" id="IPR052350">
    <property type="entry name" value="Metallo-dep_Lactonases"/>
</dbReference>
<name>A0A0A0D6E9_9PROT</name>
<comment type="caution">
    <text evidence="3">The sequence shown here is derived from an EMBL/GenBank/DDBJ whole genome shotgun (WGS) entry which is preliminary data.</text>
</comment>
<organism evidence="3 4">
    <name type="scientific">Inquilinus limosus MP06</name>
    <dbReference type="NCBI Taxonomy" id="1398085"/>
    <lineage>
        <taxon>Bacteria</taxon>
        <taxon>Pseudomonadati</taxon>
        <taxon>Pseudomonadota</taxon>
        <taxon>Alphaproteobacteria</taxon>
        <taxon>Rhodospirillales</taxon>
        <taxon>Rhodospirillaceae</taxon>
        <taxon>Inquilinus</taxon>
    </lineage>
</organism>
<dbReference type="Pfam" id="PF04909">
    <property type="entry name" value="Amidohydro_2"/>
    <property type="match status" value="1"/>
</dbReference>
<dbReference type="Proteomes" id="UP000029995">
    <property type="component" value="Unassembled WGS sequence"/>
</dbReference>